<evidence type="ECO:0000313" key="2">
    <source>
        <dbReference type="EMBL" id="GGM52816.1"/>
    </source>
</evidence>
<dbReference type="Proteomes" id="UP000642070">
    <property type="component" value="Unassembled WGS sequence"/>
</dbReference>
<dbReference type="EMBL" id="BMPI01000035">
    <property type="protein sequence ID" value="GGM52816.1"/>
    <property type="molecule type" value="Genomic_DNA"/>
</dbReference>
<dbReference type="AlphaFoldDB" id="A0A917U3Q9"/>
<sequence>MAEVKTGFGRRNTNCSTCGDERGGPFGHETSECQWFPGMSVFLLTRMPHMAGREAEIWETYVDRYLDSQFEQGGA</sequence>
<proteinExistence type="predicted"/>
<keyword evidence="3" id="KW-1185">Reference proteome</keyword>
<dbReference type="RefSeq" id="WP_190253609.1">
    <property type="nucleotide sequence ID" value="NZ_BMPI01000035.1"/>
</dbReference>
<evidence type="ECO:0000313" key="3">
    <source>
        <dbReference type="Proteomes" id="UP000642070"/>
    </source>
</evidence>
<organism evidence="2 3">
    <name type="scientific">Dactylosporangium sucinum</name>
    <dbReference type="NCBI Taxonomy" id="1424081"/>
    <lineage>
        <taxon>Bacteria</taxon>
        <taxon>Bacillati</taxon>
        <taxon>Actinomycetota</taxon>
        <taxon>Actinomycetes</taxon>
        <taxon>Micromonosporales</taxon>
        <taxon>Micromonosporaceae</taxon>
        <taxon>Dactylosporangium</taxon>
    </lineage>
</organism>
<name>A0A917U3Q9_9ACTN</name>
<evidence type="ECO:0000256" key="1">
    <source>
        <dbReference type="SAM" id="MobiDB-lite"/>
    </source>
</evidence>
<gene>
    <name evidence="2" type="ORF">GCM10007977_062960</name>
</gene>
<accession>A0A917U3Q9</accession>
<reference evidence="2" key="1">
    <citation type="journal article" date="2014" name="Int. J. Syst. Evol. Microbiol.">
        <title>Complete genome sequence of Corynebacterium casei LMG S-19264T (=DSM 44701T), isolated from a smear-ripened cheese.</title>
        <authorList>
            <consortium name="US DOE Joint Genome Institute (JGI-PGF)"/>
            <person name="Walter F."/>
            <person name="Albersmeier A."/>
            <person name="Kalinowski J."/>
            <person name="Ruckert C."/>
        </authorList>
    </citation>
    <scope>NUCLEOTIDE SEQUENCE</scope>
    <source>
        <strain evidence="2">JCM 19831</strain>
    </source>
</reference>
<protein>
    <submittedName>
        <fullName evidence="2">Uncharacterized protein</fullName>
    </submittedName>
</protein>
<comment type="caution">
    <text evidence="2">The sequence shown here is derived from an EMBL/GenBank/DDBJ whole genome shotgun (WGS) entry which is preliminary data.</text>
</comment>
<feature type="region of interest" description="Disordered" evidence="1">
    <location>
        <begin position="1"/>
        <end position="26"/>
    </location>
</feature>
<reference evidence="2" key="2">
    <citation type="submission" date="2020-09" db="EMBL/GenBank/DDBJ databases">
        <authorList>
            <person name="Sun Q."/>
            <person name="Ohkuma M."/>
        </authorList>
    </citation>
    <scope>NUCLEOTIDE SEQUENCE</scope>
    <source>
        <strain evidence="2">JCM 19831</strain>
    </source>
</reference>